<accession>A0AAV6VC94</accession>
<protein>
    <submittedName>
        <fullName evidence="1">Uncharacterized protein</fullName>
    </submittedName>
</protein>
<reference evidence="1 2" key="1">
    <citation type="journal article" date="2022" name="Nat. Ecol. Evol.">
        <title>A masculinizing supergene underlies an exaggerated male reproductive morph in a spider.</title>
        <authorList>
            <person name="Hendrickx F."/>
            <person name="De Corte Z."/>
            <person name="Sonet G."/>
            <person name="Van Belleghem S.M."/>
            <person name="Kostlbacher S."/>
            <person name="Vangestel C."/>
        </authorList>
    </citation>
    <scope>NUCLEOTIDE SEQUENCE [LARGE SCALE GENOMIC DNA]</scope>
    <source>
        <strain evidence="1">W744_W776</strain>
    </source>
</reference>
<dbReference type="Proteomes" id="UP000827092">
    <property type="component" value="Unassembled WGS sequence"/>
</dbReference>
<organism evidence="1 2">
    <name type="scientific">Oedothorax gibbosus</name>
    <dbReference type="NCBI Taxonomy" id="931172"/>
    <lineage>
        <taxon>Eukaryota</taxon>
        <taxon>Metazoa</taxon>
        <taxon>Ecdysozoa</taxon>
        <taxon>Arthropoda</taxon>
        <taxon>Chelicerata</taxon>
        <taxon>Arachnida</taxon>
        <taxon>Araneae</taxon>
        <taxon>Araneomorphae</taxon>
        <taxon>Entelegynae</taxon>
        <taxon>Araneoidea</taxon>
        <taxon>Linyphiidae</taxon>
        <taxon>Erigoninae</taxon>
        <taxon>Oedothorax</taxon>
    </lineage>
</organism>
<proteinExistence type="predicted"/>
<dbReference type="AlphaFoldDB" id="A0AAV6VC94"/>
<dbReference type="EMBL" id="JAFNEN010000119">
    <property type="protein sequence ID" value="KAG8193513.1"/>
    <property type="molecule type" value="Genomic_DNA"/>
</dbReference>
<name>A0AAV6VC94_9ARAC</name>
<keyword evidence="2" id="KW-1185">Reference proteome</keyword>
<evidence type="ECO:0000313" key="1">
    <source>
        <dbReference type="EMBL" id="KAG8193513.1"/>
    </source>
</evidence>
<sequence length="77" mass="8901">MYSMTSIHFLRLLTPESMGRQQKKIESPANDTLLSVPDEALIGISGAPRTNTSRREDVQKRRDLLRVEWRKSVEGRF</sequence>
<evidence type="ECO:0000313" key="2">
    <source>
        <dbReference type="Proteomes" id="UP000827092"/>
    </source>
</evidence>
<comment type="caution">
    <text evidence="1">The sequence shown here is derived from an EMBL/GenBank/DDBJ whole genome shotgun (WGS) entry which is preliminary data.</text>
</comment>
<gene>
    <name evidence="1" type="ORF">JTE90_003725</name>
</gene>